<protein>
    <submittedName>
        <fullName evidence="1">Uncharacterized protein</fullName>
    </submittedName>
</protein>
<reference evidence="1" key="1">
    <citation type="submission" date="2022-11" db="EMBL/GenBank/DDBJ databases">
        <title>Chromosome-level genome of Pogonophryne albipinna.</title>
        <authorList>
            <person name="Jo E."/>
        </authorList>
    </citation>
    <scope>NUCLEOTIDE SEQUENCE</scope>
    <source>
        <strain evidence="1">SGF0006</strain>
        <tissue evidence="1">Muscle</tissue>
    </source>
</reference>
<dbReference type="PANTHER" id="PTHR45913">
    <property type="entry name" value="EPM2A-INTERACTING PROTEIN 1"/>
    <property type="match status" value="1"/>
</dbReference>
<gene>
    <name evidence="1" type="ORF">JOQ06_023448</name>
</gene>
<dbReference type="EMBL" id="JAPTMU010000003">
    <property type="protein sequence ID" value="KAJ4945770.1"/>
    <property type="molecule type" value="Genomic_DNA"/>
</dbReference>
<dbReference type="AlphaFoldDB" id="A0AAD6FSU0"/>
<evidence type="ECO:0000313" key="1">
    <source>
        <dbReference type="EMBL" id="KAJ4945770.1"/>
    </source>
</evidence>
<dbReference type="Proteomes" id="UP001219934">
    <property type="component" value="Unassembled WGS sequence"/>
</dbReference>
<comment type="caution">
    <text evidence="1">The sequence shown here is derived from an EMBL/GenBank/DDBJ whole genome shotgun (WGS) entry which is preliminary data.</text>
</comment>
<sequence>MESLKGTTRGEDLYGSVSGVIERLKLPWCKLANVTTDGSPNLTGKKVGLLKRIQDKFDTLESLSGLSLFRALSKLDSVLGTAMGYI</sequence>
<proteinExistence type="predicted"/>
<evidence type="ECO:0000313" key="2">
    <source>
        <dbReference type="Proteomes" id="UP001219934"/>
    </source>
</evidence>
<name>A0AAD6FSU0_9TELE</name>
<accession>A0AAD6FSU0</accession>
<keyword evidence="2" id="KW-1185">Reference proteome</keyword>
<dbReference type="PANTHER" id="PTHR45913:SF9">
    <property type="entry name" value="GENERAL TRANSCRIPTION FACTOR II-I REPEAT DOMAIN-CONTAINING PROTEIN 2-LIKE-RELATED"/>
    <property type="match status" value="1"/>
</dbReference>
<organism evidence="1 2">
    <name type="scientific">Pogonophryne albipinna</name>
    <dbReference type="NCBI Taxonomy" id="1090488"/>
    <lineage>
        <taxon>Eukaryota</taxon>
        <taxon>Metazoa</taxon>
        <taxon>Chordata</taxon>
        <taxon>Craniata</taxon>
        <taxon>Vertebrata</taxon>
        <taxon>Euteleostomi</taxon>
        <taxon>Actinopterygii</taxon>
        <taxon>Neopterygii</taxon>
        <taxon>Teleostei</taxon>
        <taxon>Neoteleostei</taxon>
        <taxon>Acanthomorphata</taxon>
        <taxon>Eupercaria</taxon>
        <taxon>Perciformes</taxon>
        <taxon>Notothenioidei</taxon>
        <taxon>Pogonophryne</taxon>
    </lineage>
</organism>